<proteinExistence type="predicted"/>
<evidence type="ECO:0000259" key="1">
    <source>
        <dbReference type="Pfam" id="PF13175"/>
    </source>
</evidence>
<feature type="domain" description="Endonuclease GajA/Old nuclease/RecF-like AAA" evidence="1">
    <location>
        <begin position="1"/>
        <end position="51"/>
    </location>
</feature>
<dbReference type="SUPFAM" id="SSF52540">
    <property type="entry name" value="P-loop containing nucleoside triphosphate hydrolases"/>
    <property type="match status" value="1"/>
</dbReference>
<dbReference type="InterPro" id="IPR034139">
    <property type="entry name" value="TOPRIM_OLD"/>
</dbReference>
<feature type="domain" description="OLD protein-like TOPRIM" evidence="2">
    <location>
        <begin position="378"/>
        <end position="440"/>
    </location>
</feature>
<dbReference type="AlphaFoldDB" id="A0A401ZY74"/>
<name>A0A401ZY74_9CHLR</name>
<dbReference type="Gene3D" id="3.40.50.300">
    <property type="entry name" value="P-loop containing nucleotide triphosphate hydrolases"/>
    <property type="match status" value="2"/>
</dbReference>
<dbReference type="Pfam" id="PF20469">
    <property type="entry name" value="OLD-like_TOPRIM"/>
    <property type="match status" value="1"/>
</dbReference>
<protein>
    <submittedName>
        <fullName evidence="3">Uncharacterized protein</fullName>
    </submittedName>
</protein>
<sequence>MSLKHFRVPNYRSLYDFELPLQSFTILIGRNDAGKSNVLRAMHLLLEDRATLAASKYDWSTVNKQTKSTRYPREISIYGDVGFNICRRVQIMKDADAISELLFLDGSDWRPITLDEKQSVPSFYYLRPRTGVLQEALSGEDEHNIFTLIKDWMPSSLSKEYDLDGLMRKYASTPNAMTAYVKFFDEQVYAPLSIAFPSDFPLIRFDIKFRGNEEKNLLIVRELTHLEATQARFRLPLESHGSALISITAMVLSIAVLQEYHKQKFGSKPMIIAIEEPEVHLHPGAQRAFLNYLKWMSSKHQMLITTHSPVLVDRAEPENVVVLRRTSMAEEKDDKNKTLKKAGATAAIFCDYRTNWREVTDTLDVRLSDALMMGEVNLLVEGPTEAIMLPAIGEVLLNRQEITFDIDRVFVCHGNGGNLPHIASILQKTGNPTVVMLDNDSEGLQMKKKLEGEENRVEEIFMPNIKNLKPPLNGLKEYEFEDLLNSKVLLHAFNEAYIGKDGFDFLPITFEMFEKEQNRLLGSAKAFGWVATVNSLIEQGTAVSSSKKKKEWFSKRTLAETAVKYIRDERLGIPDYFKQVFKKLEELFMN</sequence>
<dbReference type="InterPro" id="IPR051396">
    <property type="entry name" value="Bact_Antivir_Def_Nuclease"/>
</dbReference>
<dbReference type="OrthoDB" id="9810873at2"/>
<comment type="caution">
    <text evidence="3">The sequence shown here is derived from an EMBL/GenBank/DDBJ whole genome shotgun (WGS) entry which is preliminary data.</text>
</comment>
<dbReference type="Pfam" id="PF13175">
    <property type="entry name" value="AAA_15"/>
    <property type="match status" value="2"/>
</dbReference>
<dbReference type="InterPro" id="IPR027417">
    <property type="entry name" value="P-loop_NTPase"/>
</dbReference>
<organism evidence="3 4">
    <name type="scientific">Tengunoibacter tsumagoiensis</name>
    <dbReference type="NCBI Taxonomy" id="2014871"/>
    <lineage>
        <taxon>Bacteria</taxon>
        <taxon>Bacillati</taxon>
        <taxon>Chloroflexota</taxon>
        <taxon>Ktedonobacteria</taxon>
        <taxon>Ktedonobacterales</taxon>
        <taxon>Dictyobacteraceae</taxon>
        <taxon>Tengunoibacter</taxon>
    </lineage>
</organism>
<evidence type="ECO:0000313" key="3">
    <source>
        <dbReference type="EMBL" id="GCE11818.1"/>
    </source>
</evidence>
<evidence type="ECO:0000259" key="2">
    <source>
        <dbReference type="Pfam" id="PF20469"/>
    </source>
</evidence>
<dbReference type="PANTHER" id="PTHR43581:SF4">
    <property type="entry name" value="ATP_GTP PHOSPHATASE"/>
    <property type="match status" value="1"/>
</dbReference>
<reference evidence="4" key="1">
    <citation type="submission" date="2018-12" db="EMBL/GenBank/DDBJ databases">
        <title>Tengunoibacter tsumagoiensis gen. nov., sp. nov., Dictyobacter kobayashii sp. nov., D. alpinus sp. nov., and D. joshuensis sp. nov. and description of Dictyobacteraceae fam. nov. within the order Ktedonobacterales isolated from Tengu-no-mugimeshi.</title>
        <authorList>
            <person name="Wang C.M."/>
            <person name="Zheng Y."/>
            <person name="Sakai Y."/>
            <person name="Toyoda A."/>
            <person name="Minakuchi Y."/>
            <person name="Abe K."/>
            <person name="Yokota A."/>
            <person name="Yabe S."/>
        </authorList>
    </citation>
    <scope>NUCLEOTIDE SEQUENCE [LARGE SCALE GENOMIC DNA]</scope>
    <source>
        <strain evidence="4">Uno3</strain>
    </source>
</reference>
<dbReference type="InterPro" id="IPR041685">
    <property type="entry name" value="AAA_GajA/Old/RecF-like"/>
</dbReference>
<gene>
    <name evidence="3" type="ORF">KTT_16770</name>
</gene>
<keyword evidence="4" id="KW-1185">Reference proteome</keyword>
<dbReference type="PANTHER" id="PTHR43581">
    <property type="entry name" value="ATP/GTP PHOSPHATASE"/>
    <property type="match status" value="1"/>
</dbReference>
<feature type="domain" description="Endonuclease GajA/Old nuclease/RecF-like AAA" evidence="1">
    <location>
        <begin position="220"/>
        <end position="312"/>
    </location>
</feature>
<dbReference type="RefSeq" id="WP_126579491.1">
    <property type="nucleotide sequence ID" value="NZ_BIFR01000001.1"/>
</dbReference>
<evidence type="ECO:0000313" key="4">
    <source>
        <dbReference type="Proteomes" id="UP000287352"/>
    </source>
</evidence>
<dbReference type="EMBL" id="BIFR01000001">
    <property type="protein sequence ID" value="GCE11818.1"/>
    <property type="molecule type" value="Genomic_DNA"/>
</dbReference>
<accession>A0A401ZY74</accession>
<dbReference type="Proteomes" id="UP000287352">
    <property type="component" value="Unassembled WGS sequence"/>
</dbReference>